<proteinExistence type="predicted"/>
<dbReference type="EMBL" id="QXTE01000345">
    <property type="protein sequence ID" value="TFJ99182.1"/>
    <property type="molecule type" value="Genomic_DNA"/>
</dbReference>
<reference evidence="1 2" key="1">
    <citation type="submission" date="2019-04" db="EMBL/GenBank/DDBJ databases">
        <title>Draft genome of the big-headed turtle Platysternon megacephalum.</title>
        <authorList>
            <person name="Gong S."/>
        </authorList>
    </citation>
    <scope>NUCLEOTIDE SEQUENCE [LARGE SCALE GENOMIC DNA]</scope>
    <source>
        <strain evidence="1">DO16091913</strain>
        <tissue evidence="1">Muscle</tissue>
    </source>
</reference>
<evidence type="ECO:0000313" key="1">
    <source>
        <dbReference type="EMBL" id="TFJ99182.1"/>
    </source>
</evidence>
<dbReference type="Proteomes" id="UP000297703">
    <property type="component" value="Unassembled WGS sequence"/>
</dbReference>
<protein>
    <submittedName>
        <fullName evidence="1">Uncharacterized protein</fullName>
    </submittedName>
</protein>
<organism evidence="1 2">
    <name type="scientific">Platysternon megacephalum</name>
    <name type="common">big-headed turtle</name>
    <dbReference type="NCBI Taxonomy" id="55544"/>
    <lineage>
        <taxon>Eukaryota</taxon>
        <taxon>Metazoa</taxon>
        <taxon>Chordata</taxon>
        <taxon>Craniata</taxon>
        <taxon>Vertebrata</taxon>
        <taxon>Euteleostomi</taxon>
        <taxon>Archelosauria</taxon>
        <taxon>Testudinata</taxon>
        <taxon>Testudines</taxon>
        <taxon>Cryptodira</taxon>
        <taxon>Durocryptodira</taxon>
        <taxon>Testudinoidea</taxon>
        <taxon>Platysternidae</taxon>
        <taxon>Platysternon</taxon>
    </lineage>
</organism>
<evidence type="ECO:0000313" key="2">
    <source>
        <dbReference type="Proteomes" id="UP000297703"/>
    </source>
</evidence>
<dbReference type="AlphaFoldDB" id="A0A4D9DWC7"/>
<accession>A0A4D9DWC7</accession>
<gene>
    <name evidence="1" type="ORF">DR999_PMT18814</name>
</gene>
<name>A0A4D9DWC7_9SAUR</name>
<reference evidence="1 2" key="2">
    <citation type="submission" date="2019-04" db="EMBL/GenBank/DDBJ databases">
        <title>The genome sequence of big-headed turtle.</title>
        <authorList>
            <person name="Gong S."/>
        </authorList>
    </citation>
    <scope>NUCLEOTIDE SEQUENCE [LARGE SCALE GENOMIC DNA]</scope>
    <source>
        <strain evidence="1">DO16091913</strain>
        <tissue evidence="1">Muscle</tissue>
    </source>
</reference>
<comment type="caution">
    <text evidence="1">The sequence shown here is derived from an EMBL/GenBank/DDBJ whole genome shotgun (WGS) entry which is preliminary data.</text>
</comment>
<sequence>MAPRVDWELQGTQINSGQSMSNSLFFHFFSAEMAEPSGESDLRPSAIMGLFLGLDPSSSVLMAKSKGRLHLMEIPTSGHLGMAKTYIGLGTVKTLVQNEMLIYHGDEHCIKPRTDSQMYKGLLKTMISAEGIYCILSMPISLKEKYHEALLLGCLLASG</sequence>
<keyword evidence="2" id="KW-1185">Reference proteome</keyword>